<dbReference type="InterPro" id="IPR046457">
    <property type="entry name" value="PMI_typeI_cat"/>
</dbReference>
<name>A0A165A4M5_XYLHT</name>
<evidence type="ECO:0000256" key="7">
    <source>
        <dbReference type="ARBA" id="ARBA00022723"/>
    </source>
</evidence>
<protein>
    <recommendedName>
        <fullName evidence="6">Mannose-6-phosphate isomerase</fullName>
        <ecNumber evidence="5">5.3.1.8</ecNumber>
    </recommendedName>
    <alternativeName>
        <fullName evidence="10">Phosphohexomutase</fullName>
    </alternativeName>
    <alternativeName>
        <fullName evidence="11">Phosphomannose isomerase</fullName>
    </alternativeName>
</protein>
<dbReference type="PIRSF" id="PIRSF001480">
    <property type="entry name" value="Mannose-6-phosphate_isomerase"/>
    <property type="match status" value="1"/>
</dbReference>
<evidence type="ECO:0000256" key="2">
    <source>
        <dbReference type="ARBA" id="ARBA00002564"/>
    </source>
</evidence>
<gene>
    <name evidence="14" type="ORF">L228DRAFT_250361</name>
</gene>
<dbReference type="GO" id="GO:0004476">
    <property type="term" value="F:mannose-6-phosphate isomerase activity"/>
    <property type="evidence" value="ECO:0007669"/>
    <property type="project" value="UniProtKB-EC"/>
</dbReference>
<dbReference type="Pfam" id="PF20511">
    <property type="entry name" value="PMI_typeI_cat"/>
    <property type="match status" value="1"/>
</dbReference>
<feature type="binding site" evidence="12">
    <location>
        <position position="109"/>
    </location>
    <ligand>
        <name>Zn(2+)</name>
        <dbReference type="ChEBI" id="CHEBI:29105"/>
    </ligand>
</feature>
<dbReference type="PANTHER" id="PTHR10309">
    <property type="entry name" value="MANNOSE-6-PHOSPHATE ISOMERASE"/>
    <property type="match status" value="1"/>
</dbReference>
<sequence length="407" mass="45082">MTVDQVIQLRCQCNNYPWGRKGEASAAARYCAQTPGTDFKIEQGKEYAEMWMGTYPVLPSYSLKTNEDLQDILDANQEQLIGGPVLKKFGSKLPYLPKILSIDKALPLQIHPDKDLAQRLHEKNPDQFTDPNHKPEIAVALGKFEVFVGWKPLNVIQALFQLKPLQRFLPEKHTHFDNNSLKSIAKTILATSDETIAQTQNELLALPKASFGTESHIPELLPRLQQQYSKQDNGNIVALCLMNYLVLNAGDSIYVPADGIHAYLSGDIVECMARSNNVLNTGFCPRPDRDSVELFSAALTFGPHSADDSILPAKPSDKSINGKSSVYAPPMSEFNMLTTQLKEGEKEDLKPINGPGIMIVTSGSGTMSTNRKDHELKEGYVFFIGQGLELSFKSEKGLATYMAYVEG</sequence>
<dbReference type="SUPFAM" id="SSF51182">
    <property type="entry name" value="RmlC-like cupins"/>
    <property type="match status" value="1"/>
</dbReference>
<evidence type="ECO:0000256" key="12">
    <source>
        <dbReference type="PIRSR" id="PIRSR001480-2"/>
    </source>
</evidence>
<organism evidence="14 15">
    <name type="scientific">Xylona heveae (strain CBS 132557 / TC161)</name>
    <dbReference type="NCBI Taxonomy" id="1328760"/>
    <lineage>
        <taxon>Eukaryota</taxon>
        <taxon>Fungi</taxon>
        <taxon>Dikarya</taxon>
        <taxon>Ascomycota</taxon>
        <taxon>Pezizomycotina</taxon>
        <taxon>Xylonomycetes</taxon>
        <taxon>Xylonales</taxon>
        <taxon>Xylonaceae</taxon>
        <taxon>Xylona</taxon>
    </lineage>
</organism>
<evidence type="ECO:0000256" key="6">
    <source>
        <dbReference type="ARBA" id="ARBA00018236"/>
    </source>
</evidence>
<feature type="binding site" evidence="12">
    <location>
        <position position="261"/>
    </location>
    <ligand>
        <name>Zn(2+)</name>
        <dbReference type="ChEBI" id="CHEBI:29105"/>
    </ligand>
</feature>
<evidence type="ECO:0000313" key="15">
    <source>
        <dbReference type="Proteomes" id="UP000076632"/>
    </source>
</evidence>
<evidence type="ECO:0000313" key="14">
    <source>
        <dbReference type="EMBL" id="KZF19943.1"/>
    </source>
</evidence>
<keyword evidence="8 12" id="KW-0862">Zinc</keyword>
<comment type="similarity">
    <text evidence="4">Belongs to the mannose-6-phosphate isomerase type 1 family.</text>
</comment>
<evidence type="ECO:0000256" key="9">
    <source>
        <dbReference type="ARBA" id="ARBA00023235"/>
    </source>
</evidence>
<evidence type="ECO:0000256" key="11">
    <source>
        <dbReference type="ARBA" id="ARBA00030762"/>
    </source>
</evidence>
<keyword evidence="9 14" id="KW-0413">Isomerase</keyword>
<feature type="domain" description="Phosphomannose isomerase type I catalytic" evidence="13">
    <location>
        <begin position="7"/>
        <end position="153"/>
    </location>
</feature>
<dbReference type="EC" id="5.3.1.8" evidence="5"/>
<dbReference type="Gene3D" id="1.10.441.10">
    <property type="entry name" value="Phosphomannose Isomerase, domain 2"/>
    <property type="match status" value="1"/>
</dbReference>
<dbReference type="InterPro" id="IPR011051">
    <property type="entry name" value="RmlC_Cupin_sf"/>
</dbReference>
<evidence type="ECO:0000256" key="5">
    <source>
        <dbReference type="ARBA" id="ARBA00011956"/>
    </source>
</evidence>
<keyword evidence="7 12" id="KW-0479">Metal-binding</keyword>
<dbReference type="Gene3D" id="2.60.120.10">
    <property type="entry name" value="Jelly Rolls"/>
    <property type="match status" value="2"/>
</dbReference>
<dbReference type="GO" id="GO:0005829">
    <property type="term" value="C:cytosol"/>
    <property type="evidence" value="ECO:0007669"/>
    <property type="project" value="TreeGrafter"/>
</dbReference>
<evidence type="ECO:0000256" key="4">
    <source>
        <dbReference type="ARBA" id="ARBA00010772"/>
    </source>
</evidence>
<dbReference type="PANTHER" id="PTHR10309:SF4">
    <property type="entry name" value="MANNOSE-6-PHOSPHATE ISOMERASE"/>
    <property type="match status" value="1"/>
</dbReference>
<dbReference type="RefSeq" id="XP_018185498.1">
    <property type="nucleotide sequence ID" value="XM_018333312.1"/>
</dbReference>
<dbReference type="EMBL" id="KV407464">
    <property type="protein sequence ID" value="KZF19943.1"/>
    <property type="molecule type" value="Genomic_DNA"/>
</dbReference>
<feature type="binding site" evidence="12">
    <location>
        <position position="136"/>
    </location>
    <ligand>
        <name>Zn(2+)</name>
        <dbReference type="ChEBI" id="CHEBI:29105"/>
    </ligand>
</feature>
<dbReference type="GO" id="GO:0009298">
    <property type="term" value="P:GDP-mannose biosynthetic process"/>
    <property type="evidence" value="ECO:0007669"/>
    <property type="project" value="UniProtKB-UniPathway"/>
</dbReference>
<dbReference type="STRING" id="1328760.A0A165A4M5"/>
<comment type="cofactor">
    <cofactor evidence="12">
        <name>Zn(2+)</name>
        <dbReference type="ChEBI" id="CHEBI:29105"/>
    </cofactor>
    <text evidence="12">Binds 1 zinc ion per subunit.</text>
</comment>
<evidence type="ECO:0000256" key="10">
    <source>
        <dbReference type="ARBA" id="ARBA00029741"/>
    </source>
</evidence>
<comment type="function">
    <text evidence="2">Involved in the synthesis of the GDP-mannose and dolichol-phosphate-mannose required for a number of critical mannosyl transfer reactions.</text>
</comment>
<reference evidence="14 15" key="1">
    <citation type="journal article" date="2016" name="Fungal Biol.">
        <title>The genome of Xylona heveae provides a window into fungal endophytism.</title>
        <authorList>
            <person name="Gazis R."/>
            <person name="Kuo A."/>
            <person name="Riley R."/>
            <person name="LaButti K."/>
            <person name="Lipzen A."/>
            <person name="Lin J."/>
            <person name="Amirebrahimi M."/>
            <person name="Hesse C.N."/>
            <person name="Spatafora J.W."/>
            <person name="Henrissat B."/>
            <person name="Hainaut M."/>
            <person name="Grigoriev I.V."/>
            <person name="Hibbett D.S."/>
        </authorList>
    </citation>
    <scope>NUCLEOTIDE SEQUENCE [LARGE SCALE GENOMIC DNA]</scope>
    <source>
        <strain evidence="14 15">TC161</strain>
    </source>
</reference>
<dbReference type="InterPro" id="IPR014710">
    <property type="entry name" value="RmlC-like_jellyroll"/>
</dbReference>
<dbReference type="CDD" id="cd07011">
    <property type="entry name" value="cupin_PMI_type_I_N"/>
    <property type="match status" value="1"/>
</dbReference>
<comment type="catalytic activity">
    <reaction evidence="1">
        <text>D-mannose 6-phosphate = D-fructose 6-phosphate</text>
        <dbReference type="Rhea" id="RHEA:12356"/>
        <dbReference type="ChEBI" id="CHEBI:58735"/>
        <dbReference type="ChEBI" id="CHEBI:61527"/>
        <dbReference type="EC" id="5.3.1.8"/>
    </reaction>
</comment>
<dbReference type="NCBIfam" id="TIGR00218">
    <property type="entry name" value="manA"/>
    <property type="match status" value="1"/>
</dbReference>
<dbReference type="Proteomes" id="UP000076632">
    <property type="component" value="Unassembled WGS sequence"/>
</dbReference>
<evidence type="ECO:0000256" key="8">
    <source>
        <dbReference type="ARBA" id="ARBA00022833"/>
    </source>
</evidence>
<dbReference type="OMA" id="QHYSEMW"/>
<dbReference type="UniPathway" id="UPA00126">
    <property type="reaction ID" value="UER00423"/>
</dbReference>
<evidence type="ECO:0000256" key="1">
    <source>
        <dbReference type="ARBA" id="ARBA00000757"/>
    </source>
</evidence>
<dbReference type="GO" id="GO:0005975">
    <property type="term" value="P:carbohydrate metabolic process"/>
    <property type="evidence" value="ECO:0007669"/>
    <property type="project" value="InterPro"/>
</dbReference>
<dbReference type="InterPro" id="IPR016305">
    <property type="entry name" value="Mannose-6-P_Isomerase"/>
</dbReference>
<feature type="binding site" evidence="12">
    <location>
        <position position="111"/>
    </location>
    <ligand>
        <name>Zn(2+)</name>
        <dbReference type="ChEBI" id="CHEBI:29105"/>
    </ligand>
</feature>
<evidence type="ECO:0000259" key="13">
    <source>
        <dbReference type="Pfam" id="PF20511"/>
    </source>
</evidence>
<comment type="pathway">
    <text evidence="3">Nucleotide-sugar biosynthesis; GDP-alpha-D-mannose biosynthesis; alpha-D-mannose 1-phosphate from D-fructose 6-phosphate: step 1/2.</text>
</comment>
<dbReference type="InParanoid" id="A0A165A4M5"/>
<accession>A0A165A4M5</accession>
<dbReference type="GeneID" id="28898449"/>
<dbReference type="AlphaFoldDB" id="A0A165A4M5"/>
<dbReference type="PRINTS" id="PR00714">
    <property type="entry name" value="MAN6PISMRASE"/>
</dbReference>
<dbReference type="InterPro" id="IPR001250">
    <property type="entry name" value="Man6P_Isoase-1"/>
</dbReference>
<keyword evidence="15" id="KW-1185">Reference proteome</keyword>
<dbReference type="GO" id="GO:0008270">
    <property type="term" value="F:zinc ion binding"/>
    <property type="evidence" value="ECO:0007669"/>
    <property type="project" value="InterPro"/>
</dbReference>
<evidence type="ECO:0000256" key="3">
    <source>
        <dbReference type="ARBA" id="ARBA00004666"/>
    </source>
</evidence>
<dbReference type="OrthoDB" id="6605218at2759"/>
<proteinExistence type="inferred from homology"/>